<feature type="compositionally biased region" description="Polar residues" evidence="1">
    <location>
        <begin position="87"/>
        <end position="103"/>
    </location>
</feature>
<reference evidence="3" key="1">
    <citation type="submission" date="2016-03" db="EMBL/GenBank/DDBJ databases">
        <authorList>
            <person name="Devillers H."/>
        </authorList>
    </citation>
    <scope>NUCLEOTIDE SEQUENCE [LARGE SCALE GENOMIC DNA]</scope>
</reference>
<organism evidence="2 3">
    <name type="scientific">Lachancea dasiensis</name>
    <dbReference type="NCBI Taxonomy" id="1072105"/>
    <lineage>
        <taxon>Eukaryota</taxon>
        <taxon>Fungi</taxon>
        <taxon>Dikarya</taxon>
        <taxon>Ascomycota</taxon>
        <taxon>Saccharomycotina</taxon>
        <taxon>Saccharomycetes</taxon>
        <taxon>Saccharomycetales</taxon>
        <taxon>Saccharomycetaceae</taxon>
        <taxon>Lachancea</taxon>
    </lineage>
</organism>
<feature type="compositionally biased region" description="Polar residues" evidence="1">
    <location>
        <begin position="28"/>
        <end position="38"/>
    </location>
</feature>
<feature type="compositionally biased region" description="Basic residues" evidence="1">
    <location>
        <begin position="52"/>
        <end position="63"/>
    </location>
</feature>
<keyword evidence="3" id="KW-1185">Reference proteome</keyword>
<accession>A0A1G4JCL7</accession>
<sequence length="318" mass="34693">MISCSRSVRKRAGKRRQAASKKKPSKRANPTRTGSSMGLANGPGVPLLRSQRSQRSRSQRSQRSRSQTRSVAHPNPACPAQVDPDSDTSGTFALPCPSQTRQPRVTKKNPSRAPVGLAVEPLAEEVPRYAQDASGDSGRILPAAGIASPNVVDDYLQLDMTDTVVAGEDPPQDLLLVHTQPLHMAPNALLHDKVDEFWGSRSLSPICSQFSDGFHDSLPEFGHVDNVTTDPEAKIPRDPPFPVTQLMTAATDLAKPSSEAAAREANPPMILTPEDSFVLYITRKLSRYCGYVANEPTHCDKMRLQEISYRLSKTTFNG</sequence>
<evidence type="ECO:0000313" key="3">
    <source>
        <dbReference type="Proteomes" id="UP000190274"/>
    </source>
</evidence>
<protein>
    <submittedName>
        <fullName evidence="2">LADA_0E06612g1_1</fullName>
    </submittedName>
</protein>
<feature type="region of interest" description="Disordered" evidence="1">
    <location>
        <begin position="1"/>
        <end position="113"/>
    </location>
</feature>
<dbReference type="AlphaFoldDB" id="A0A1G4JCL7"/>
<feature type="compositionally biased region" description="Basic residues" evidence="1">
    <location>
        <begin position="7"/>
        <end position="26"/>
    </location>
</feature>
<dbReference type="OrthoDB" id="4036215at2759"/>
<proteinExistence type="predicted"/>
<evidence type="ECO:0000256" key="1">
    <source>
        <dbReference type="SAM" id="MobiDB-lite"/>
    </source>
</evidence>
<dbReference type="Proteomes" id="UP000190274">
    <property type="component" value="Chromosome E"/>
</dbReference>
<evidence type="ECO:0000313" key="2">
    <source>
        <dbReference type="EMBL" id="SCU87859.1"/>
    </source>
</evidence>
<dbReference type="EMBL" id="LT598455">
    <property type="protein sequence ID" value="SCU87859.1"/>
    <property type="molecule type" value="Genomic_DNA"/>
</dbReference>
<dbReference type="STRING" id="1266660.A0A1G4JCL7"/>
<name>A0A1G4JCL7_9SACH</name>
<gene>
    <name evidence="2" type="ORF">LADA_0E06612G</name>
</gene>